<dbReference type="InterPro" id="IPR006638">
    <property type="entry name" value="Elp3/MiaA/NifB-like_rSAM"/>
</dbReference>
<dbReference type="AlphaFoldDB" id="A0A3A4A5G5"/>
<dbReference type="SUPFAM" id="SSF102114">
    <property type="entry name" value="Radical SAM enzymes"/>
    <property type="match status" value="1"/>
</dbReference>
<keyword evidence="1" id="KW-0479">Metal-binding</keyword>
<dbReference type="RefSeq" id="WP_119930747.1">
    <property type="nucleotide sequence ID" value="NZ_QZEY01000020.1"/>
</dbReference>
<accession>A0A3A4A5G5</accession>
<reference evidence="6 7" key="1">
    <citation type="submission" date="2018-09" db="EMBL/GenBank/DDBJ databases">
        <title>YIM 75507 draft genome.</title>
        <authorList>
            <person name="Tang S."/>
            <person name="Feng Y."/>
        </authorList>
    </citation>
    <scope>NUCLEOTIDE SEQUENCE [LARGE SCALE GENOMIC DNA]</scope>
    <source>
        <strain evidence="6 7">YIM 75507</strain>
    </source>
</reference>
<evidence type="ECO:0000256" key="4">
    <source>
        <dbReference type="SAM" id="MobiDB-lite"/>
    </source>
</evidence>
<evidence type="ECO:0000256" key="1">
    <source>
        <dbReference type="ARBA" id="ARBA00022723"/>
    </source>
</evidence>
<dbReference type="NCBIfam" id="NF038135">
    <property type="entry name" value="rSAM_Rv2578c"/>
    <property type="match status" value="1"/>
</dbReference>
<dbReference type="Proteomes" id="UP000265768">
    <property type="component" value="Unassembled WGS sequence"/>
</dbReference>
<dbReference type="OrthoDB" id="9785699at2"/>
<keyword evidence="2" id="KW-0408">Iron</keyword>
<evidence type="ECO:0000259" key="5">
    <source>
        <dbReference type="PROSITE" id="PS51918"/>
    </source>
</evidence>
<name>A0A3A4A5G5_9ACTN</name>
<evidence type="ECO:0000313" key="6">
    <source>
        <dbReference type="EMBL" id="RJL23049.1"/>
    </source>
</evidence>
<organism evidence="6 7">
    <name type="scientific">Bailinhaonella thermotolerans</name>
    <dbReference type="NCBI Taxonomy" id="1070861"/>
    <lineage>
        <taxon>Bacteria</taxon>
        <taxon>Bacillati</taxon>
        <taxon>Actinomycetota</taxon>
        <taxon>Actinomycetes</taxon>
        <taxon>Streptosporangiales</taxon>
        <taxon>Streptosporangiaceae</taxon>
        <taxon>Bailinhaonella</taxon>
    </lineage>
</organism>
<dbReference type="Pfam" id="PF04055">
    <property type="entry name" value="Radical_SAM"/>
    <property type="match status" value="1"/>
</dbReference>
<protein>
    <submittedName>
        <fullName evidence="6">Radical SAM protein</fullName>
    </submittedName>
</protein>
<dbReference type="Gene3D" id="3.80.30.30">
    <property type="match status" value="1"/>
</dbReference>
<evidence type="ECO:0000256" key="2">
    <source>
        <dbReference type="ARBA" id="ARBA00023004"/>
    </source>
</evidence>
<dbReference type="CDD" id="cd01335">
    <property type="entry name" value="Radical_SAM"/>
    <property type="match status" value="1"/>
</dbReference>
<keyword evidence="3" id="KW-0411">Iron-sulfur</keyword>
<gene>
    <name evidence="6" type="ORF">D5H75_34320</name>
</gene>
<dbReference type="EMBL" id="QZEY01000020">
    <property type="protein sequence ID" value="RJL23049.1"/>
    <property type="molecule type" value="Genomic_DNA"/>
</dbReference>
<dbReference type="SFLD" id="SFLDS00029">
    <property type="entry name" value="Radical_SAM"/>
    <property type="match status" value="1"/>
</dbReference>
<dbReference type="GO" id="GO:0003824">
    <property type="term" value="F:catalytic activity"/>
    <property type="evidence" value="ECO:0007669"/>
    <property type="project" value="InterPro"/>
</dbReference>
<sequence>MRWDNLRLTGEAEDRAAPLIGRGAVTRTFDTPEFRGITFHEVHARSIINRVPSASRVPFEWTINPYRGCSHACTYCFARKTHEYLDLDSGRDFDSQIVVKVNAAELVRKELAAPRWRGEHIAMGTNVDCYQRAEGRYRLMPGILAALRDAANPFSILTKGSLILRDLDLLAEAAQVTDVSANVSVGFTDPALWRAVEPGTPSPRKRLEVCATLNEHGIRCGVLMAPILPHLTDSPQALDATVRQIAEAGATHVVPIVLHLRPGAREWFLAWLRREHPRLLPRYQELYGRGAYAPKSYQQRVTDQVRALAARHGVGRATPAAARRLPVRPRPASRPGGEGPTQLSLL</sequence>
<dbReference type="PANTHER" id="PTHR43432">
    <property type="entry name" value="SLR0285 PROTEIN"/>
    <property type="match status" value="1"/>
</dbReference>
<evidence type="ECO:0000256" key="3">
    <source>
        <dbReference type="ARBA" id="ARBA00023014"/>
    </source>
</evidence>
<proteinExistence type="predicted"/>
<dbReference type="GO" id="GO:0051536">
    <property type="term" value="F:iron-sulfur cluster binding"/>
    <property type="evidence" value="ECO:0007669"/>
    <property type="project" value="UniProtKB-KW"/>
</dbReference>
<dbReference type="PROSITE" id="PS51918">
    <property type="entry name" value="RADICAL_SAM"/>
    <property type="match status" value="1"/>
</dbReference>
<feature type="domain" description="Radical SAM core" evidence="5">
    <location>
        <begin position="55"/>
        <end position="303"/>
    </location>
</feature>
<dbReference type="SFLD" id="SFLDG01084">
    <property type="entry name" value="Uncharacterised_Radical_SAM_Su"/>
    <property type="match status" value="1"/>
</dbReference>
<feature type="region of interest" description="Disordered" evidence="4">
    <location>
        <begin position="313"/>
        <end position="346"/>
    </location>
</feature>
<keyword evidence="7" id="KW-1185">Reference proteome</keyword>
<evidence type="ECO:0000313" key="7">
    <source>
        <dbReference type="Proteomes" id="UP000265768"/>
    </source>
</evidence>
<dbReference type="InterPro" id="IPR040086">
    <property type="entry name" value="MJ0683-like"/>
</dbReference>
<dbReference type="PANTHER" id="PTHR43432:SF3">
    <property type="entry name" value="SLR0285 PROTEIN"/>
    <property type="match status" value="1"/>
</dbReference>
<comment type="caution">
    <text evidence="6">The sequence shown here is derived from an EMBL/GenBank/DDBJ whole genome shotgun (WGS) entry which is preliminary data.</text>
</comment>
<dbReference type="SMART" id="SM00729">
    <property type="entry name" value="Elp3"/>
    <property type="match status" value="1"/>
</dbReference>
<dbReference type="GO" id="GO:0046872">
    <property type="term" value="F:metal ion binding"/>
    <property type="evidence" value="ECO:0007669"/>
    <property type="project" value="UniProtKB-KW"/>
</dbReference>
<dbReference type="InterPro" id="IPR007197">
    <property type="entry name" value="rSAM"/>
</dbReference>
<dbReference type="InterPro" id="IPR058240">
    <property type="entry name" value="rSAM_sf"/>
</dbReference>